<dbReference type="InterPro" id="IPR014036">
    <property type="entry name" value="DeoR-like_C"/>
</dbReference>
<evidence type="ECO:0000256" key="2">
    <source>
        <dbReference type="ARBA" id="ARBA00023125"/>
    </source>
</evidence>
<dbReference type="OrthoDB" id="7688673at2"/>
<reference evidence="5 6" key="1">
    <citation type="journal article" date="2019" name="Environ. Microbiol.">
        <title>Species interactions and distinct microbial communities in high Arctic permafrost affected cryosols are associated with the CH4 and CO2 gas fluxes.</title>
        <authorList>
            <person name="Altshuler I."/>
            <person name="Hamel J."/>
            <person name="Turney S."/>
            <person name="Magnuson E."/>
            <person name="Levesque R."/>
            <person name="Greer C."/>
            <person name="Whyte L.G."/>
        </authorList>
    </citation>
    <scope>NUCLEOTIDE SEQUENCE [LARGE SCALE GENOMIC DNA]</scope>
    <source>
        <strain evidence="5 6">S9.3A</strain>
    </source>
</reference>
<feature type="domain" description="HTH deoR-type" evidence="4">
    <location>
        <begin position="11"/>
        <end position="66"/>
    </location>
</feature>
<dbReference type="GO" id="GO:0003700">
    <property type="term" value="F:DNA-binding transcription factor activity"/>
    <property type="evidence" value="ECO:0007669"/>
    <property type="project" value="InterPro"/>
</dbReference>
<dbReference type="InterPro" id="IPR036388">
    <property type="entry name" value="WH-like_DNA-bd_sf"/>
</dbReference>
<dbReference type="PANTHER" id="PTHR30363:SF44">
    <property type="entry name" value="AGA OPERON TRANSCRIPTIONAL REPRESSOR-RELATED"/>
    <property type="match status" value="1"/>
</dbReference>
<gene>
    <name evidence="5" type="ORF">EAH86_12835</name>
</gene>
<sequence>MTRRNPKVADRGARWSTLLGMLAERGRISVGEAADALGVSEATVRRDFGDLAAQQLVTRTHGGVVASAVAYDLPVRYKQGGGDSAKDRVATFAASLVPEGTVVGFNGGTTTSATARKLAARADLAASSRRPSITVVTNALNIATEMVLRPFIRCVSLGGVARPESYELSGPLASMVLGELWLDTVVLGVDGVSAAGGATCEHEGEAGVNSLMVQRADRVVVVATGDKVGRRAFARICSSEQIQVLVTDATAPPAALDEFRAAGVTVEIV</sequence>
<accession>A0A502CVG1</accession>
<dbReference type="Gene3D" id="3.40.50.1360">
    <property type="match status" value="1"/>
</dbReference>
<dbReference type="SUPFAM" id="SSF46785">
    <property type="entry name" value="Winged helix' DNA-binding domain"/>
    <property type="match status" value="1"/>
</dbReference>
<dbReference type="SUPFAM" id="SSF100950">
    <property type="entry name" value="NagB/RpiA/CoA transferase-like"/>
    <property type="match status" value="1"/>
</dbReference>
<keyword evidence="3" id="KW-0804">Transcription</keyword>
<dbReference type="AlphaFoldDB" id="A0A502CVG1"/>
<dbReference type="Gene3D" id="1.10.10.10">
    <property type="entry name" value="Winged helix-like DNA-binding domain superfamily/Winged helix DNA-binding domain"/>
    <property type="match status" value="1"/>
</dbReference>
<keyword evidence="1" id="KW-0805">Transcription regulation</keyword>
<dbReference type="GO" id="GO:0003677">
    <property type="term" value="F:DNA binding"/>
    <property type="evidence" value="ECO:0007669"/>
    <property type="project" value="UniProtKB-KW"/>
</dbReference>
<dbReference type="InterPro" id="IPR001034">
    <property type="entry name" value="DeoR_HTH"/>
</dbReference>
<dbReference type="SMART" id="SM00420">
    <property type="entry name" value="HTH_DEOR"/>
    <property type="match status" value="1"/>
</dbReference>
<name>A0A502CVG1_9MICO</name>
<dbReference type="EMBL" id="RCZM01000004">
    <property type="protein sequence ID" value="TPG16109.1"/>
    <property type="molecule type" value="Genomic_DNA"/>
</dbReference>
<protein>
    <submittedName>
        <fullName evidence="5">DeoR/GlpR transcriptional regulator</fullName>
    </submittedName>
</protein>
<evidence type="ECO:0000256" key="1">
    <source>
        <dbReference type="ARBA" id="ARBA00023015"/>
    </source>
</evidence>
<dbReference type="Proteomes" id="UP000317722">
    <property type="component" value="Unassembled WGS sequence"/>
</dbReference>
<dbReference type="Pfam" id="PF08220">
    <property type="entry name" value="HTH_DeoR"/>
    <property type="match status" value="1"/>
</dbReference>
<evidence type="ECO:0000259" key="4">
    <source>
        <dbReference type="PROSITE" id="PS51000"/>
    </source>
</evidence>
<organism evidence="5 6">
    <name type="scientific">Pedococcus bigeumensis</name>
    <dbReference type="NCBI Taxonomy" id="433644"/>
    <lineage>
        <taxon>Bacteria</taxon>
        <taxon>Bacillati</taxon>
        <taxon>Actinomycetota</taxon>
        <taxon>Actinomycetes</taxon>
        <taxon>Micrococcales</taxon>
        <taxon>Intrasporangiaceae</taxon>
        <taxon>Pedococcus</taxon>
    </lineage>
</organism>
<comment type="caution">
    <text evidence="5">The sequence shown here is derived from an EMBL/GenBank/DDBJ whole genome shotgun (WGS) entry which is preliminary data.</text>
</comment>
<dbReference type="PRINTS" id="PR00037">
    <property type="entry name" value="HTHLACR"/>
</dbReference>
<keyword evidence="2" id="KW-0238">DNA-binding</keyword>
<dbReference type="RefSeq" id="WP_140741319.1">
    <property type="nucleotide sequence ID" value="NZ_RCZM01000004.1"/>
</dbReference>
<dbReference type="PROSITE" id="PS51000">
    <property type="entry name" value="HTH_DEOR_2"/>
    <property type="match status" value="1"/>
</dbReference>
<dbReference type="SMART" id="SM01134">
    <property type="entry name" value="DeoRC"/>
    <property type="match status" value="1"/>
</dbReference>
<dbReference type="InterPro" id="IPR037171">
    <property type="entry name" value="NagB/RpiA_transferase-like"/>
</dbReference>
<evidence type="ECO:0000256" key="3">
    <source>
        <dbReference type="ARBA" id="ARBA00023163"/>
    </source>
</evidence>
<evidence type="ECO:0000313" key="6">
    <source>
        <dbReference type="Proteomes" id="UP000317722"/>
    </source>
</evidence>
<evidence type="ECO:0000313" key="5">
    <source>
        <dbReference type="EMBL" id="TPG16109.1"/>
    </source>
</evidence>
<proteinExistence type="predicted"/>
<dbReference type="InterPro" id="IPR018356">
    <property type="entry name" value="Tscrpt_reg_HTH_DeoR_CS"/>
</dbReference>
<dbReference type="InterPro" id="IPR036390">
    <property type="entry name" value="WH_DNA-bd_sf"/>
</dbReference>
<dbReference type="Pfam" id="PF00455">
    <property type="entry name" value="DeoRC"/>
    <property type="match status" value="1"/>
</dbReference>
<dbReference type="InterPro" id="IPR050313">
    <property type="entry name" value="Carb_Metab_HTH_regulators"/>
</dbReference>
<keyword evidence="6" id="KW-1185">Reference proteome</keyword>
<dbReference type="PANTHER" id="PTHR30363">
    <property type="entry name" value="HTH-TYPE TRANSCRIPTIONAL REGULATOR SRLR-RELATED"/>
    <property type="match status" value="1"/>
</dbReference>
<dbReference type="PROSITE" id="PS00894">
    <property type="entry name" value="HTH_DEOR_1"/>
    <property type="match status" value="1"/>
</dbReference>